<dbReference type="InterPro" id="IPR005119">
    <property type="entry name" value="LysR_subst-bd"/>
</dbReference>
<evidence type="ECO:0000256" key="4">
    <source>
        <dbReference type="ARBA" id="ARBA00023163"/>
    </source>
</evidence>
<dbReference type="Proteomes" id="UP000234190">
    <property type="component" value="Unassembled WGS sequence"/>
</dbReference>
<evidence type="ECO:0000313" key="6">
    <source>
        <dbReference type="EMBL" id="PLC51374.1"/>
    </source>
</evidence>
<dbReference type="FunFam" id="1.10.10.10:FF:000001">
    <property type="entry name" value="LysR family transcriptional regulator"/>
    <property type="match status" value="1"/>
</dbReference>
<reference evidence="6 7" key="1">
    <citation type="submission" date="2017-10" db="EMBL/GenBank/DDBJ databases">
        <title>Two draft genome sequences of Pusillimonas sp. strains isolated from a nitrate- and radionuclide-contaminated groundwater in Russia.</title>
        <authorList>
            <person name="Grouzdev D.S."/>
            <person name="Tourova T.P."/>
            <person name="Goeva M.A."/>
            <person name="Babich T.L."/>
            <person name="Sokolova D.S."/>
            <person name="Abdullin R."/>
            <person name="Poltaraus A.B."/>
            <person name="Toshchakov S.V."/>
            <person name="Nazina T.N."/>
        </authorList>
    </citation>
    <scope>NUCLEOTIDE SEQUENCE [LARGE SCALE GENOMIC DNA]</scope>
    <source>
        <strain evidence="6 7">JR1/69-3-13</strain>
    </source>
</reference>
<feature type="domain" description="HTH lysR-type" evidence="5">
    <location>
        <begin position="5"/>
        <end position="62"/>
    </location>
</feature>
<dbReference type="AlphaFoldDB" id="A0A2N4U8M6"/>
<dbReference type="Pfam" id="PF03466">
    <property type="entry name" value="LysR_substrate"/>
    <property type="match status" value="1"/>
</dbReference>
<dbReference type="OrthoDB" id="8679465at2"/>
<dbReference type="InterPro" id="IPR050950">
    <property type="entry name" value="HTH-type_LysR_regulators"/>
</dbReference>
<dbReference type="Pfam" id="PF00126">
    <property type="entry name" value="HTH_1"/>
    <property type="match status" value="1"/>
</dbReference>
<dbReference type="PANTHER" id="PTHR30419:SF8">
    <property type="entry name" value="NITROGEN ASSIMILATION TRANSCRIPTIONAL ACTIVATOR-RELATED"/>
    <property type="match status" value="1"/>
</dbReference>
<name>A0A2N4U8M6_9BURK</name>
<dbReference type="InterPro" id="IPR000847">
    <property type="entry name" value="LysR_HTH_N"/>
</dbReference>
<evidence type="ECO:0000256" key="3">
    <source>
        <dbReference type="ARBA" id="ARBA00023125"/>
    </source>
</evidence>
<dbReference type="SUPFAM" id="SSF46785">
    <property type="entry name" value="Winged helix' DNA-binding domain"/>
    <property type="match status" value="1"/>
</dbReference>
<dbReference type="GO" id="GO:0003700">
    <property type="term" value="F:DNA-binding transcription factor activity"/>
    <property type="evidence" value="ECO:0007669"/>
    <property type="project" value="InterPro"/>
</dbReference>
<protein>
    <submittedName>
        <fullName evidence="6">LysR family transcriptional regulator</fullName>
    </submittedName>
</protein>
<dbReference type="PANTHER" id="PTHR30419">
    <property type="entry name" value="HTH-TYPE TRANSCRIPTIONAL REGULATOR YBHD"/>
    <property type="match status" value="1"/>
</dbReference>
<proteinExistence type="inferred from homology"/>
<dbReference type="Gene3D" id="1.10.10.10">
    <property type="entry name" value="Winged helix-like DNA-binding domain superfamily/Winged helix DNA-binding domain"/>
    <property type="match status" value="1"/>
</dbReference>
<dbReference type="SUPFAM" id="SSF53850">
    <property type="entry name" value="Periplasmic binding protein-like II"/>
    <property type="match status" value="1"/>
</dbReference>
<dbReference type="GO" id="GO:0005829">
    <property type="term" value="C:cytosol"/>
    <property type="evidence" value="ECO:0007669"/>
    <property type="project" value="TreeGrafter"/>
</dbReference>
<comment type="caution">
    <text evidence="6">The sequence shown here is derived from an EMBL/GenBank/DDBJ whole genome shotgun (WGS) entry which is preliminary data.</text>
</comment>
<evidence type="ECO:0000256" key="1">
    <source>
        <dbReference type="ARBA" id="ARBA00009437"/>
    </source>
</evidence>
<dbReference type="EMBL" id="PDNW01000002">
    <property type="protein sequence ID" value="PLC51374.1"/>
    <property type="molecule type" value="Genomic_DNA"/>
</dbReference>
<evidence type="ECO:0000313" key="7">
    <source>
        <dbReference type="Proteomes" id="UP000234190"/>
    </source>
</evidence>
<keyword evidence="3" id="KW-0238">DNA-binding</keyword>
<gene>
    <name evidence="6" type="ORF">CR159_03920</name>
</gene>
<comment type="similarity">
    <text evidence="1">Belongs to the LysR transcriptional regulatory family.</text>
</comment>
<dbReference type="InterPro" id="IPR036388">
    <property type="entry name" value="WH-like_DNA-bd_sf"/>
</dbReference>
<dbReference type="PROSITE" id="PS50931">
    <property type="entry name" value="HTH_LYSR"/>
    <property type="match status" value="1"/>
</dbReference>
<keyword evidence="7" id="KW-1185">Reference proteome</keyword>
<dbReference type="InterPro" id="IPR036390">
    <property type="entry name" value="WH_DNA-bd_sf"/>
</dbReference>
<sequence>MKDEVTLRQFRYFIAAATSGQFSAAAVSEHVSQSAITSAVQSLEQQLKVRLFDRLPHGVVLTAEGQVFFHHARHVMDSVNDAMRHASLLPQTATGTIRLAATYTVLGYFLPDLLSRFKRSYPQVEIDLVDMDRPTLEQALADETIDLGVGLLSNIDVPQRYGHHLLVRSRRRVWMAASHPLAKQAVVSLADIERCPYILLTVDDAEAAAMRHWGAASPALNVAMRTSSLEALRGLVAYGFGVSILSDLVYRPWSLEGKKIMAIPISDPLAPMDVGLLWPSTRQPAGLVDVFRQFLIHACDSDNGISAAGSTQRAALRSR</sequence>
<dbReference type="GO" id="GO:0003677">
    <property type="term" value="F:DNA binding"/>
    <property type="evidence" value="ECO:0007669"/>
    <property type="project" value="UniProtKB-KW"/>
</dbReference>
<keyword evidence="4" id="KW-0804">Transcription</keyword>
<dbReference type="PRINTS" id="PR00039">
    <property type="entry name" value="HTHLYSR"/>
</dbReference>
<keyword evidence="2" id="KW-0805">Transcription regulation</keyword>
<evidence type="ECO:0000256" key="2">
    <source>
        <dbReference type="ARBA" id="ARBA00023015"/>
    </source>
</evidence>
<dbReference type="RefSeq" id="WP_102072693.1">
    <property type="nucleotide sequence ID" value="NZ_PDNW01000002.1"/>
</dbReference>
<dbReference type="Gene3D" id="3.40.190.10">
    <property type="entry name" value="Periplasmic binding protein-like II"/>
    <property type="match status" value="2"/>
</dbReference>
<evidence type="ECO:0000259" key="5">
    <source>
        <dbReference type="PROSITE" id="PS50931"/>
    </source>
</evidence>
<accession>A0A2N4U8M6</accession>
<organism evidence="6 7">
    <name type="scientific">Pollutimonas subterranea</name>
    <dbReference type="NCBI Taxonomy" id="2045210"/>
    <lineage>
        <taxon>Bacteria</taxon>
        <taxon>Pseudomonadati</taxon>
        <taxon>Pseudomonadota</taxon>
        <taxon>Betaproteobacteria</taxon>
        <taxon>Burkholderiales</taxon>
        <taxon>Alcaligenaceae</taxon>
        <taxon>Pollutimonas</taxon>
    </lineage>
</organism>